<dbReference type="InterPro" id="IPR007700">
    <property type="entry name" value="DUF668"/>
</dbReference>
<dbReference type="EMBL" id="JBFOLK010000009">
    <property type="protein sequence ID" value="KAL2487256.1"/>
    <property type="molecule type" value="Genomic_DNA"/>
</dbReference>
<protein>
    <submittedName>
        <fullName evidence="3">Uncharacterized protein</fullName>
    </submittedName>
</protein>
<dbReference type="Pfam" id="PF11961">
    <property type="entry name" value="DUF3475"/>
    <property type="match status" value="1"/>
</dbReference>
<feature type="domain" description="DUF3475" evidence="2">
    <location>
        <begin position="32"/>
        <end position="88"/>
    </location>
</feature>
<organism evidence="3 4">
    <name type="scientific">Abeliophyllum distichum</name>
    <dbReference type="NCBI Taxonomy" id="126358"/>
    <lineage>
        <taxon>Eukaryota</taxon>
        <taxon>Viridiplantae</taxon>
        <taxon>Streptophyta</taxon>
        <taxon>Embryophyta</taxon>
        <taxon>Tracheophyta</taxon>
        <taxon>Spermatophyta</taxon>
        <taxon>Magnoliopsida</taxon>
        <taxon>eudicotyledons</taxon>
        <taxon>Gunneridae</taxon>
        <taxon>Pentapetalae</taxon>
        <taxon>asterids</taxon>
        <taxon>lamiids</taxon>
        <taxon>Lamiales</taxon>
        <taxon>Oleaceae</taxon>
        <taxon>Forsythieae</taxon>
        <taxon>Abeliophyllum</taxon>
    </lineage>
</organism>
<dbReference type="Pfam" id="PF05003">
    <property type="entry name" value="DUF668"/>
    <property type="match status" value="1"/>
</dbReference>
<evidence type="ECO:0000313" key="3">
    <source>
        <dbReference type="EMBL" id="KAL2487256.1"/>
    </source>
</evidence>
<feature type="domain" description="DUF668" evidence="1">
    <location>
        <begin position="401"/>
        <end position="492"/>
    </location>
</feature>
<dbReference type="AlphaFoldDB" id="A0ABD1RGZ3"/>
<comment type="caution">
    <text evidence="3">The sequence shown here is derived from an EMBL/GenBank/DDBJ whole genome shotgun (WGS) entry which is preliminary data.</text>
</comment>
<dbReference type="InterPro" id="IPR021864">
    <property type="entry name" value="DUF3475"/>
</dbReference>
<evidence type="ECO:0000313" key="4">
    <source>
        <dbReference type="Proteomes" id="UP001604336"/>
    </source>
</evidence>
<gene>
    <name evidence="3" type="ORF">Adt_32012</name>
</gene>
<reference evidence="4" key="1">
    <citation type="submission" date="2024-07" db="EMBL/GenBank/DDBJ databases">
        <title>Two chromosome-level genome assemblies of Korean endemic species Abeliophyllum distichum and Forsythia ovata (Oleaceae).</title>
        <authorList>
            <person name="Jang H."/>
        </authorList>
    </citation>
    <scope>NUCLEOTIDE SEQUENCE [LARGE SCALE GENOMIC DNA]</scope>
</reference>
<keyword evidence="4" id="KW-1185">Reference proteome</keyword>
<dbReference type="PANTHER" id="PTHR31371:SF4">
    <property type="entry name" value="DUF668 DOMAIN-CONTAINING PROTEIN"/>
    <property type="match status" value="1"/>
</dbReference>
<evidence type="ECO:0000259" key="1">
    <source>
        <dbReference type="Pfam" id="PF05003"/>
    </source>
</evidence>
<dbReference type="Proteomes" id="UP001604336">
    <property type="component" value="Unassembled WGS sequence"/>
</dbReference>
<evidence type="ECO:0000259" key="2">
    <source>
        <dbReference type="Pfam" id="PF11961"/>
    </source>
</evidence>
<name>A0ABD1RGZ3_9LAMI</name>
<dbReference type="PANTHER" id="PTHR31371">
    <property type="entry name" value="BNAC09G50660D PROTEIN"/>
    <property type="match status" value="1"/>
</dbReference>
<sequence length="581" mass="66201">MGGVLTETWFSNIWRSSRKSIALEPEKPVIGILAFEVSRLMSKVVYLWQCLDDRQIVRFREEVVNSLGLQKLVSDDDEYLMDLALAEILENLGSVAKSVTILGKKCADPAFHNLEHVFENPVETDLNWSGWQYKLKKMERKVKKLERFVGSTEQLFQELEVLAELEQSLRRKQAGAGLGQVKLLEFQQKVVWQRQEVKNLRETSPWVRTYDFVVRLLLRSIITIIERLKHVYGINHIENVEGINHYERFRDDCLTHNNSISALLQLPISPSENNMSRFPGPFGRSFSNLGLSRDKNRSRNKKLHARSLSSLGCGKQLQTKSRRFDPVGPFKGCMTGGSDSPVVQSYTPSSSGFLRSNGASQRYADETKDTNAVPILHSSITSSKVSFFNYKRHLLNAPPSTLGYAALALHYANIIILIEKLASSPHLISLDARDDLYNMLPASIRTCLRAKLKLFSKTSASCVYDAAFAANWSLAVSRILEWLSPLAHNMIRWYSERNFEKQQMVSRTNVLLVQTLYFANQAETEAAIVELLMGLNYLSRFAQDITEKPFRESSCSRGCDGNMFPKDRYYYNMIHHTSSEA</sequence>
<proteinExistence type="predicted"/>
<accession>A0ABD1RGZ3</accession>